<evidence type="ECO:0000256" key="7">
    <source>
        <dbReference type="ARBA" id="ARBA00023015"/>
    </source>
</evidence>
<keyword evidence="7 13" id="KW-0805">Transcription regulation</keyword>
<feature type="region of interest" description="Disordered" evidence="14">
    <location>
        <begin position="1"/>
        <end position="32"/>
    </location>
</feature>
<evidence type="ECO:0000256" key="11">
    <source>
        <dbReference type="ARBA" id="ARBA00023242"/>
    </source>
</evidence>
<feature type="domain" description="Reticulon" evidence="15">
    <location>
        <begin position="45"/>
        <end position="233"/>
    </location>
</feature>
<dbReference type="PANTHER" id="PTHR13186">
    <property type="entry name" value="MEDIATOR OF RNA POLYMERASE II TRANSCRIPTION SUBUNIT 31"/>
    <property type="match status" value="1"/>
</dbReference>
<dbReference type="OrthoDB" id="567788at2759"/>
<evidence type="ECO:0000256" key="14">
    <source>
        <dbReference type="SAM" id="MobiDB-lite"/>
    </source>
</evidence>
<dbReference type="Gene3D" id="1.10.10.1340">
    <property type="entry name" value="Mediator of RNA polymerase II, submodule Med31 (Soh1)"/>
    <property type="match status" value="1"/>
</dbReference>
<feature type="transmembrane region" description="Helical" evidence="12">
    <location>
        <begin position="58"/>
        <end position="77"/>
    </location>
</feature>
<keyword evidence="9 13" id="KW-0010">Activator</keyword>
<evidence type="ECO:0000256" key="2">
    <source>
        <dbReference type="ARBA" id="ARBA00004477"/>
    </source>
</evidence>
<dbReference type="GO" id="GO:0016592">
    <property type="term" value="C:mediator complex"/>
    <property type="evidence" value="ECO:0007669"/>
    <property type="project" value="InterPro"/>
</dbReference>
<evidence type="ECO:0000256" key="9">
    <source>
        <dbReference type="ARBA" id="ARBA00023159"/>
    </source>
</evidence>
<comment type="function">
    <text evidence="13">Component of the Mediator complex, a coactivator involved in the regulated transcription of nearly all RNA polymerase II-dependent genes. Mediator functions as a bridge to convey information from gene-specific regulatory proteins to the basal RNA polymerase II transcription machinery. Mediator is recruited to promoters by direct interactions with regulatory proteins and serves as a scaffold for the assembly of a functional preinitiation complex with RNA polymerase II and the general transcription factors.</text>
</comment>
<evidence type="ECO:0000313" key="17">
    <source>
        <dbReference type="EMBL" id="KAF3200099.1"/>
    </source>
</evidence>
<dbReference type="InterPro" id="IPR003388">
    <property type="entry name" value="Reticulon"/>
</dbReference>
<dbReference type="Proteomes" id="UP000472727">
    <property type="component" value="Unassembled WGS sequence"/>
</dbReference>
<dbReference type="GO" id="GO:0006355">
    <property type="term" value="P:regulation of DNA-templated transcription"/>
    <property type="evidence" value="ECO:0007669"/>
    <property type="project" value="InterPro"/>
</dbReference>
<evidence type="ECO:0000256" key="6">
    <source>
        <dbReference type="ARBA" id="ARBA00022989"/>
    </source>
</evidence>
<dbReference type="Pfam" id="PF02453">
    <property type="entry name" value="Reticulon"/>
    <property type="match status" value="1"/>
</dbReference>
<gene>
    <name evidence="16" type="ORF">TWF106_003767</name>
    <name evidence="17" type="ORF">TWF679_001086</name>
</gene>
<evidence type="ECO:0000256" key="4">
    <source>
        <dbReference type="ARBA" id="ARBA00022692"/>
    </source>
</evidence>
<evidence type="ECO:0000256" key="12">
    <source>
        <dbReference type="RuleBase" id="RU363132"/>
    </source>
</evidence>
<keyword evidence="4 12" id="KW-0812">Transmembrane</keyword>
<organism evidence="16 18">
    <name type="scientific">Orbilia oligospora</name>
    <name type="common">Nematode-trapping fungus</name>
    <name type="synonym">Arthrobotrys oligospora</name>
    <dbReference type="NCBI Taxonomy" id="2813651"/>
    <lineage>
        <taxon>Eukaryota</taxon>
        <taxon>Fungi</taxon>
        <taxon>Dikarya</taxon>
        <taxon>Ascomycota</taxon>
        <taxon>Pezizomycotina</taxon>
        <taxon>Orbiliomycetes</taxon>
        <taxon>Orbiliales</taxon>
        <taxon>Orbiliaceae</taxon>
        <taxon>Orbilia</taxon>
    </lineage>
</organism>
<dbReference type="Proteomes" id="UP000614610">
    <property type="component" value="Unassembled WGS sequence"/>
</dbReference>
<reference evidence="16 18" key="1">
    <citation type="submission" date="2019-06" db="EMBL/GenBank/DDBJ databases">
        <authorList>
            <person name="Palmer J.M."/>
        </authorList>
    </citation>
    <scope>NUCLEOTIDE SEQUENCE [LARGE SCALE GENOMIC DNA]</scope>
    <source>
        <strain evidence="16 18">TWF106</strain>
        <strain evidence="17">TWF679</strain>
    </source>
</reference>
<feature type="transmembrane region" description="Helical" evidence="12">
    <location>
        <begin position="172"/>
        <end position="191"/>
    </location>
</feature>
<keyword evidence="5 12" id="KW-0256">Endoplasmic reticulum</keyword>
<evidence type="ECO:0000256" key="13">
    <source>
        <dbReference type="RuleBase" id="RU364129"/>
    </source>
</evidence>
<dbReference type="PROSITE" id="PS50845">
    <property type="entry name" value="RETICULON"/>
    <property type="match status" value="1"/>
</dbReference>
<evidence type="ECO:0000256" key="1">
    <source>
        <dbReference type="ARBA" id="ARBA00004123"/>
    </source>
</evidence>
<evidence type="ECO:0000256" key="3">
    <source>
        <dbReference type="ARBA" id="ARBA00006378"/>
    </source>
</evidence>
<evidence type="ECO:0000256" key="8">
    <source>
        <dbReference type="ARBA" id="ARBA00023136"/>
    </source>
</evidence>
<proteinExistence type="inferred from homology"/>
<evidence type="ECO:0000313" key="16">
    <source>
        <dbReference type="EMBL" id="KAF3199531.1"/>
    </source>
</evidence>
<name>A0A7C8U4W9_ORBOL</name>
<dbReference type="Pfam" id="PF05669">
    <property type="entry name" value="Med31"/>
    <property type="match status" value="1"/>
</dbReference>
<dbReference type="EMBL" id="WIWS01000185">
    <property type="protein sequence ID" value="KAF3199531.1"/>
    <property type="molecule type" value="Genomic_DNA"/>
</dbReference>
<dbReference type="EMBL" id="WIWT01000111">
    <property type="protein sequence ID" value="KAF3200099.1"/>
    <property type="molecule type" value="Genomic_DNA"/>
</dbReference>
<keyword evidence="11 13" id="KW-0539">Nucleus</keyword>
<keyword evidence="6 12" id="KW-1133">Transmembrane helix</keyword>
<comment type="subunit">
    <text evidence="13">Component of the Mediator complex.</text>
</comment>
<dbReference type="InterPro" id="IPR038089">
    <property type="entry name" value="Med31_sf"/>
</dbReference>
<evidence type="ECO:0000313" key="18">
    <source>
        <dbReference type="Proteomes" id="UP000472727"/>
    </source>
</evidence>
<dbReference type="GO" id="GO:0003712">
    <property type="term" value="F:transcription coregulator activity"/>
    <property type="evidence" value="ECO:0007669"/>
    <property type="project" value="InterPro"/>
</dbReference>
<evidence type="ECO:0000259" key="15">
    <source>
        <dbReference type="PROSITE" id="PS50845"/>
    </source>
</evidence>
<feature type="transmembrane region" description="Helical" evidence="12">
    <location>
        <begin position="144"/>
        <end position="166"/>
    </location>
</feature>
<comment type="similarity">
    <text evidence="3 13">Belongs to the Mediator complex subunit 31 family.</text>
</comment>
<feature type="compositionally biased region" description="Polar residues" evidence="14">
    <location>
        <begin position="19"/>
        <end position="32"/>
    </location>
</feature>
<dbReference type="GO" id="GO:0005789">
    <property type="term" value="C:endoplasmic reticulum membrane"/>
    <property type="evidence" value="ECO:0007669"/>
    <property type="project" value="UniProtKB-SubCell"/>
</dbReference>
<keyword evidence="8 12" id="KW-0472">Membrane</keyword>
<evidence type="ECO:0000256" key="10">
    <source>
        <dbReference type="ARBA" id="ARBA00023163"/>
    </source>
</evidence>
<comment type="subcellular location">
    <subcellularLocation>
        <location evidence="2 12">Endoplasmic reticulum membrane</location>
        <topology evidence="2 12">Multi-pass membrane protein</topology>
    </subcellularLocation>
    <subcellularLocation>
        <location evidence="1 13">Nucleus</location>
    </subcellularLocation>
</comment>
<sequence length="330" mass="37867">MSDESANPYPTVEPIATDVSPNQANETNPFTPSKDPTVTHFHSLFYDTFTWKYPRTTGLLFASSLAFFLLGHYVNILRYAFKAAYITFAATAAIEYLGRPTTGTGFMTQVRPAKYYTIPRENLEMVFAEIHEFLNFIVLEFQRVIFVENLTVTIASFVFSLVGYFLVKFMPIWSLLILADVLLFTVPLLYLQNQELIDSHIRQASAAANDQLQSARGLAEKHTADYSAKAKAYANDITGKLFVQCLANPFYLNYLAQGKYLQDDAFLQYLEYLDYWRQPEYVKFLSYPSFTLNALDLLRQPKFRQDIMVADTANRIMDDMLISMQSQKEI</sequence>
<dbReference type="InterPro" id="IPR008831">
    <property type="entry name" value="Mediator_Med31"/>
</dbReference>
<protein>
    <recommendedName>
        <fullName evidence="12 13">Multifunctional fusion protein</fullName>
    </recommendedName>
    <domain>
        <recommendedName>
            <fullName evidence="12">Reticulon-like protein</fullName>
        </recommendedName>
    </domain>
    <domain>
        <recommendedName>
            <fullName evidence="13">Mediator of RNA polymerase II transcription subunit 31</fullName>
        </recommendedName>
    </domain>
</protein>
<evidence type="ECO:0000256" key="5">
    <source>
        <dbReference type="ARBA" id="ARBA00022824"/>
    </source>
</evidence>
<accession>A0A7C8U4W9</accession>
<keyword evidence="10 13" id="KW-0804">Transcription</keyword>
<comment type="caution">
    <text evidence="16">The sequence shown here is derived from an EMBL/GenBank/DDBJ whole genome shotgun (WGS) entry which is preliminary data.</text>
</comment>
<dbReference type="AlphaFoldDB" id="A0A7C8U4W9"/>